<accession>A0ABD3QK72</accession>
<gene>
    <name evidence="3" type="ORF">ACHAW5_004398</name>
</gene>
<dbReference type="Proteomes" id="UP001530315">
    <property type="component" value="Unassembled WGS sequence"/>
</dbReference>
<dbReference type="AlphaFoldDB" id="A0ABD3QK72"/>
<dbReference type="SUPFAM" id="SSF82199">
    <property type="entry name" value="SET domain"/>
    <property type="match status" value="1"/>
</dbReference>
<comment type="caution">
    <text evidence="3">The sequence shown here is derived from an EMBL/GenBank/DDBJ whole genome shotgun (WGS) entry which is preliminary data.</text>
</comment>
<protein>
    <recommendedName>
        <fullName evidence="2">SET domain-containing protein</fullName>
    </recommendedName>
</protein>
<evidence type="ECO:0000256" key="1">
    <source>
        <dbReference type="SAM" id="MobiDB-lite"/>
    </source>
</evidence>
<sequence>MQLQSSEQMQIDAPQTIGDTPLTKPDDWEKLGYYDIKAHVGCDEYSNDLLKPLPTLADWEYLRSKYIEIVDKHAIFDDPVPPTEGYTFDENGPPPYYAAHGKHGRGVFASRDIKRGEFVQDGNKGDIEFPDGEAWRRYVFSLPKNRACDILAWTWTQKKSREGKWKIYFALNISILFNGAYDGDANIRPSSSISSRFYALRHIKKGEELLYDYGVYDTVWAKVGLETKAERRRRGQQ</sequence>
<feature type="domain" description="SET" evidence="2">
    <location>
        <begin position="81"/>
        <end position="214"/>
    </location>
</feature>
<dbReference type="InterPro" id="IPR046341">
    <property type="entry name" value="SET_dom_sf"/>
</dbReference>
<evidence type="ECO:0000313" key="3">
    <source>
        <dbReference type="EMBL" id="KAL3799886.1"/>
    </source>
</evidence>
<name>A0ABD3QK72_9STRA</name>
<dbReference type="Pfam" id="PF00856">
    <property type="entry name" value="SET"/>
    <property type="match status" value="1"/>
</dbReference>
<dbReference type="EMBL" id="JALLAZ020000235">
    <property type="protein sequence ID" value="KAL3799886.1"/>
    <property type="molecule type" value="Genomic_DNA"/>
</dbReference>
<evidence type="ECO:0000259" key="2">
    <source>
        <dbReference type="PROSITE" id="PS50280"/>
    </source>
</evidence>
<keyword evidence="4" id="KW-1185">Reference proteome</keyword>
<dbReference type="Gene3D" id="2.170.270.10">
    <property type="entry name" value="SET domain"/>
    <property type="match status" value="1"/>
</dbReference>
<reference evidence="3 4" key="1">
    <citation type="submission" date="2024-10" db="EMBL/GenBank/DDBJ databases">
        <title>Updated reference genomes for cyclostephanoid diatoms.</title>
        <authorList>
            <person name="Roberts W.R."/>
            <person name="Alverson A.J."/>
        </authorList>
    </citation>
    <scope>NUCLEOTIDE SEQUENCE [LARGE SCALE GENOMIC DNA]</scope>
    <source>
        <strain evidence="3 4">AJA276-08</strain>
    </source>
</reference>
<dbReference type="PROSITE" id="PS50280">
    <property type="entry name" value="SET"/>
    <property type="match status" value="1"/>
</dbReference>
<organism evidence="3 4">
    <name type="scientific">Stephanodiscus triporus</name>
    <dbReference type="NCBI Taxonomy" id="2934178"/>
    <lineage>
        <taxon>Eukaryota</taxon>
        <taxon>Sar</taxon>
        <taxon>Stramenopiles</taxon>
        <taxon>Ochrophyta</taxon>
        <taxon>Bacillariophyta</taxon>
        <taxon>Coscinodiscophyceae</taxon>
        <taxon>Thalassiosirophycidae</taxon>
        <taxon>Stephanodiscales</taxon>
        <taxon>Stephanodiscaceae</taxon>
        <taxon>Stephanodiscus</taxon>
    </lineage>
</organism>
<proteinExistence type="predicted"/>
<feature type="region of interest" description="Disordered" evidence="1">
    <location>
        <begin position="1"/>
        <end position="24"/>
    </location>
</feature>
<dbReference type="InterPro" id="IPR001214">
    <property type="entry name" value="SET_dom"/>
</dbReference>
<evidence type="ECO:0000313" key="4">
    <source>
        <dbReference type="Proteomes" id="UP001530315"/>
    </source>
</evidence>